<name>A0ACB9R6D3_9MYRT</name>
<reference evidence="2" key="1">
    <citation type="journal article" date="2023" name="Front. Plant Sci.">
        <title>Chromosomal-level genome assembly of Melastoma candidum provides insights into trichome evolution.</title>
        <authorList>
            <person name="Zhong Y."/>
            <person name="Wu W."/>
            <person name="Sun C."/>
            <person name="Zou P."/>
            <person name="Liu Y."/>
            <person name="Dai S."/>
            <person name="Zhou R."/>
        </authorList>
    </citation>
    <scope>NUCLEOTIDE SEQUENCE [LARGE SCALE GENOMIC DNA]</scope>
</reference>
<evidence type="ECO:0000313" key="1">
    <source>
        <dbReference type="EMBL" id="KAI4373401.1"/>
    </source>
</evidence>
<comment type="caution">
    <text evidence="1">The sequence shown here is derived from an EMBL/GenBank/DDBJ whole genome shotgun (WGS) entry which is preliminary data.</text>
</comment>
<protein>
    <submittedName>
        <fullName evidence="1">Uncharacterized protein</fullName>
    </submittedName>
</protein>
<proteinExistence type="predicted"/>
<keyword evidence="2" id="KW-1185">Reference proteome</keyword>
<sequence>MTADVSRVDGPRVAVVFGATGLVGKELAKRLVSMPGWKVYGVARRHDVFATFDLSFATSNYHFISCDLLDPIETEQKLSTIKEEITHVFWITWASDFRLDGPECCEQNKAMMRNALDPILRKSASLKHFSLQTGMKHYVSLQGPSDVPEQGTRIYDETCPRVDAVRNFYYDMEDLLKERLAGMKAGWSVHRPGLLIGSSRRTLYNAMGCLGVYGSICKHLNLPFVFGGRRESWEESCVDSSDAGLVAEQHIWAATDEKLSPRKGEAYNAIDGTRFTWKEIWPALAGKFGVELPEEALVEDFWYTKEMEDKKEAWREIVERKNLVQTEAEDLANWGFLDILFRCPAKMLGTRSKANKLGFTEERKTEDSILYWVDQMRHEKLIP</sequence>
<evidence type="ECO:0000313" key="2">
    <source>
        <dbReference type="Proteomes" id="UP001057402"/>
    </source>
</evidence>
<gene>
    <name evidence="1" type="ORF">MLD38_011529</name>
</gene>
<accession>A0ACB9R6D3</accession>
<dbReference type="Proteomes" id="UP001057402">
    <property type="component" value="Chromosome 4"/>
</dbReference>
<dbReference type="EMBL" id="CM042883">
    <property type="protein sequence ID" value="KAI4373401.1"/>
    <property type="molecule type" value="Genomic_DNA"/>
</dbReference>
<organism evidence="1 2">
    <name type="scientific">Melastoma candidum</name>
    <dbReference type="NCBI Taxonomy" id="119954"/>
    <lineage>
        <taxon>Eukaryota</taxon>
        <taxon>Viridiplantae</taxon>
        <taxon>Streptophyta</taxon>
        <taxon>Embryophyta</taxon>
        <taxon>Tracheophyta</taxon>
        <taxon>Spermatophyta</taxon>
        <taxon>Magnoliopsida</taxon>
        <taxon>eudicotyledons</taxon>
        <taxon>Gunneridae</taxon>
        <taxon>Pentapetalae</taxon>
        <taxon>rosids</taxon>
        <taxon>malvids</taxon>
        <taxon>Myrtales</taxon>
        <taxon>Melastomataceae</taxon>
        <taxon>Melastomatoideae</taxon>
        <taxon>Melastomateae</taxon>
        <taxon>Melastoma</taxon>
    </lineage>
</organism>